<dbReference type="AlphaFoldDB" id="A0A9P1G765"/>
<dbReference type="InterPro" id="IPR025714">
    <property type="entry name" value="Methyltranfer_dom"/>
</dbReference>
<dbReference type="GO" id="GO:0003723">
    <property type="term" value="F:RNA binding"/>
    <property type="evidence" value="ECO:0007669"/>
    <property type="project" value="UniProtKB-UniRule"/>
</dbReference>
<proteinExistence type="predicted"/>
<dbReference type="Pfam" id="PF13679">
    <property type="entry name" value="Methyltransf_32"/>
    <property type="match status" value="1"/>
</dbReference>
<dbReference type="SUPFAM" id="SSF54928">
    <property type="entry name" value="RNA-binding domain, RBD"/>
    <property type="match status" value="1"/>
</dbReference>
<dbReference type="SMART" id="SM00360">
    <property type="entry name" value="RRM"/>
    <property type="match status" value="1"/>
</dbReference>
<dbReference type="SUPFAM" id="SSF53335">
    <property type="entry name" value="S-adenosyl-L-methionine-dependent methyltransferases"/>
    <property type="match status" value="1"/>
</dbReference>
<dbReference type="PANTHER" id="PTHR13369">
    <property type="match status" value="1"/>
</dbReference>
<evidence type="ECO:0000313" key="3">
    <source>
        <dbReference type="EMBL" id="CAI4000265.1"/>
    </source>
</evidence>
<dbReference type="EMBL" id="CAMXCT030002762">
    <property type="protein sequence ID" value="CAL4787577.1"/>
    <property type="molecule type" value="Genomic_DNA"/>
</dbReference>
<dbReference type="InterPro" id="IPR035979">
    <property type="entry name" value="RBD_domain_sf"/>
</dbReference>
<dbReference type="Gene3D" id="3.40.50.150">
    <property type="entry name" value="Vaccinia Virus protein VP39"/>
    <property type="match status" value="1"/>
</dbReference>
<keyword evidence="1" id="KW-0694">RNA-binding</keyword>
<evidence type="ECO:0000313" key="5">
    <source>
        <dbReference type="Proteomes" id="UP001152797"/>
    </source>
</evidence>
<dbReference type="EMBL" id="CAMXCT020002762">
    <property type="protein sequence ID" value="CAL1153640.1"/>
    <property type="molecule type" value="Genomic_DNA"/>
</dbReference>
<dbReference type="EMBL" id="CAMXCT010002762">
    <property type="protein sequence ID" value="CAI4000265.1"/>
    <property type="molecule type" value="Genomic_DNA"/>
</dbReference>
<reference evidence="3" key="1">
    <citation type="submission" date="2022-10" db="EMBL/GenBank/DDBJ databases">
        <authorList>
            <person name="Chen Y."/>
            <person name="Dougan E. K."/>
            <person name="Chan C."/>
            <person name="Rhodes N."/>
            <person name="Thang M."/>
        </authorList>
    </citation>
    <scope>NUCLEOTIDE SEQUENCE</scope>
</reference>
<gene>
    <name evidence="3" type="ORF">C1SCF055_LOCUS26396</name>
</gene>
<dbReference type="Pfam" id="PF00076">
    <property type="entry name" value="RRM_1"/>
    <property type="match status" value="1"/>
</dbReference>
<name>A0A9P1G765_9DINO</name>
<evidence type="ECO:0000313" key="4">
    <source>
        <dbReference type="EMBL" id="CAL4787577.1"/>
    </source>
</evidence>
<dbReference type="Gene3D" id="3.30.70.330">
    <property type="match status" value="1"/>
</dbReference>
<accession>A0A9P1G765</accession>
<dbReference type="InterPro" id="IPR012677">
    <property type="entry name" value="Nucleotide-bd_a/b_plait_sf"/>
</dbReference>
<dbReference type="GO" id="GO:0005737">
    <property type="term" value="C:cytoplasm"/>
    <property type="evidence" value="ECO:0007669"/>
    <property type="project" value="TreeGrafter"/>
</dbReference>
<dbReference type="Proteomes" id="UP001152797">
    <property type="component" value="Unassembled WGS sequence"/>
</dbReference>
<reference evidence="4 5" key="2">
    <citation type="submission" date="2024-05" db="EMBL/GenBank/DDBJ databases">
        <authorList>
            <person name="Chen Y."/>
            <person name="Shah S."/>
            <person name="Dougan E. K."/>
            <person name="Thang M."/>
            <person name="Chan C."/>
        </authorList>
    </citation>
    <scope>NUCLEOTIDE SEQUENCE [LARGE SCALE GENOMIC DNA]</scope>
</reference>
<dbReference type="PROSITE" id="PS50102">
    <property type="entry name" value="RRM"/>
    <property type="match status" value="1"/>
</dbReference>
<dbReference type="OrthoDB" id="440121at2759"/>
<feature type="domain" description="RRM" evidence="2">
    <location>
        <begin position="67"/>
        <end position="172"/>
    </location>
</feature>
<sequence>MTFWCACAAANQEMARGRRGRNRSVKKRKSPVSDLLAPWSCSRPGRDLEPFSAAAISLSTHQAIQGCNLFVFHLPDDWTDEDLLEYFAPHGNVVSAKAGVALGPTCTNGGDVIVGPPMKVMKELGTGRSRGFGFVSYEDRVSAATAIKKMQGFKILGYAPLLKQIRMDLFIRKCGYVGRDNGKDDKLDFEEKGSGDDERLIGYLRAISAKSVVQSLKESEKEDWHTFADGHFVQAVEFGAGTGHLGLLLAHLRPDASVVLVEARAGSSTVARSRIETMGIRNCEVFHGTLDDFANTAQEFDLALGLHTCGLLADAVLALAVRRRSSVCLVPCCYGQVASLKVDHQRGEGTAQRMHPCSQAMQGATSSETFAWCAKAADFTPGKGGAFDVESTGFQTALRCMRIIDTDRLLLAREDRFRAASQNQC</sequence>
<organism evidence="3">
    <name type="scientific">Cladocopium goreaui</name>
    <dbReference type="NCBI Taxonomy" id="2562237"/>
    <lineage>
        <taxon>Eukaryota</taxon>
        <taxon>Sar</taxon>
        <taxon>Alveolata</taxon>
        <taxon>Dinophyceae</taxon>
        <taxon>Suessiales</taxon>
        <taxon>Symbiodiniaceae</taxon>
        <taxon>Cladocopium</taxon>
    </lineage>
</organism>
<dbReference type="InterPro" id="IPR000504">
    <property type="entry name" value="RRM_dom"/>
</dbReference>
<keyword evidence="5" id="KW-1185">Reference proteome</keyword>
<protein>
    <submittedName>
        <fullName evidence="4">Glutathione S-transferase C-terminal domain-containing protein homolog</fullName>
    </submittedName>
</protein>
<comment type="caution">
    <text evidence="3">The sequence shown here is derived from an EMBL/GenBank/DDBJ whole genome shotgun (WGS) entry which is preliminary data.</text>
</comment>
<dbReference type="InterPro" id="IPR029063">
    <property type="entry name" value="SAM-dependent_MTases_sf"/>
</dbReference>
<evidence type="ECO:0000259" key="2">
    <source>
        <dbReference type="PROSITE" id="PS50102"/>
    </source>
</evidence>
<dbReference type="PANTHER" id="PTHR13369:SF0">
    <property type="entry name" value="GLUTATHIONE S-TRANSFERASE C-TERMINAL DOMAIN-CONTAINING PROTEIN"/>
    <property type="match status" value="1"/>
</dbReference>
<evidence type="ECO:0000256" key="1">
    <source>
        <dbReference type="PROSITE-ProRule" id="PRU00176"/>
    </source>
</evidence>